<evidence type="ECO:0000256" key="1">
    <source>
        <dbReference type="ARBA" id="ARBA00022555"/>
    </source>
</evidence>
<keyword evidence="1" id="KW-0820">tRNA-binding</keyword>
<evidence type="ECO:0000256" key="4">
    <source>
        <dbReference type="SAM" id="MobiDB-lite"/>
    </source>
</evidence>
<dbReference type="GO" id="GO:0000049">
    <property type="term" value="F:tRNA binding"/>
    <property type="evidence" value="ECO:0007669"/>
    <property type="project" value="UniProtKB-KW"/>
</dbReference>
<protein>
    <recommendedName>
        <fullName evidence="6">Peptidyl-tRNA hydrolase</fullName>
    </recommendedName>
</protein>
<accession>A0AAJ8C0H7</accession>
<dbReference type="KEGG" id="ang:An17g01955"/>
<dbReference type="VEuPathDB" id="FungiDB:An17g01955"/>
<name>A0AAJ8C0H7_ASPNG</name>
<dbReference type="PANTHER" id="PTHR17224:SF1">
    <property type="entry name" value="PEPTIDYL-TRNA HYDROLASE"/>
    <property type="match status" value="1"/>
</dbReference>
<gene>
    <name evidence="5" type="ORF">An17g01955</name>
</gene>
<dbReference type="RefSeq" id="XP_059605876.1">
    <property type="nucleotide sequence ID" value="XM_059745502.1"/>
</dbReference>
<dbReference type="GeneID" id="4989518"/>
<dbReference type="SUPFAM" id="SSF53178">
    <property type="entry name" value="Peptidyl-tRNA hydrolase-like"/>
    <property type="match status" value="2"/>
</dbReference>
<keyword evidence="2" id="KW-0378">Hydrolase</keyword>
<dbReference type="PANTHER" id="PTHR17224">
    <property type="entry name" value="PEPTIDYL-TRNA HYDROLASE"/>
    <property type="match status" value="1"/>
</dbReference>
<feature type="compositionally biased region" description="Low complexity" evidence="4">
    <location>
        <begin position="74"/>
        <end position="84"/>
    </location>
</feature>
<dbReference type="AlphaFoldDB" id="A0AAJ8C0H7"/>
<feature type="region of interest" description="Disordered" evidence="4">
    <location>
        <begin position="1"/>
        <end position="93"/>
    </location>
</feature>
<evidence type="ECO:0000256" key="2">
    <source>
        <dbReference type="ARBA" id="ARBA00022801"/>
    </source>
</evidence>
<dbReference type="GO" id="GO:0016787">
    <property type="term" value="F:hydrolase activity"/>
    <property type="evidence" value="ECO:0007669"/>
    <property type="project" value="UniProtKB-KW"/>
</dbReference>
<organism evidence="5">
    <name type="scientific">Aspergillus niger</name>
    <dbReference type="NCBI Taxonomy" id="5061"/>
    <lineage>
        <taxon>Eukaryota</taxon>
        <taxon>Fungi</taxon>
        <taxon>Dikarya</taxon>
        <taxon>Ascomycota</taxon>
        <taxon>Pezizomycotina</taxon>
        <taxon>Eurotiomycetes</taxon>
        <taxon>Eurotiomycetidae</taxon>
        <taxon>Eurotiales</taxon>
        <taxon>Aspergillaceae</taxon>
        <taxon>Aspergillus</taxon>
        <taxon>Aspergillus subgen. Circumdati</taxon>
    </lineage>
</organism>
<dbReference type="InterPro" id="IPR036416">
    <property type="entry name" value="Pept_tRNA_hydro_sf"/>
</dbReference>
<evidence type="ECO:0000313" key="5">
    <source>
        <dbReference type="RefSeq" id="XP_059605876.1"/>
    </source>
</evidence>
<feature type="compositionally biased region" description="Low complexity" evidence="4">
    <location>
        <begin position="28"/>
        <end position="44"/>
    </location>
</feature>
<reference evidence="5" key="2">
    <citation type="submission" date="2025-08" db="UniProtKB">
        <authorList>
            <consortium name="RefSeq"/>
        </authorList>
    </citation>
    <scope>IDENTIFICATION</scope>
</reference>
<evidence type="ECO:0000256" key="3">
    <source>
        <dbReference type="ARBA" id="ARBA00022884"/>
    </source>
</evidence>
<evidence type="ECO:0008006" key="6">
    <source>
        <dbReference type="Google" id="ProtNLM"/>
    </source>
</evidence>
<proteinExistence type="predicted"/>
<keyword evidence="3" id="KW-0694">RNA-binding</keyword>
<feature type="compositionally biased region" description="Polar residues" evidence="4">
    <location>
        <begin position="1"/>
        <end position="14"/>
    </location>
</feature>
<sequence length="353" mass="38479">MNTNSSPSSGNNKAKQSKSKFPSMHEPAAAAVAAVVLHSTQTTEQEQEHHQLPSAKSTTTTTTTITLNHHPDNSSSTSTSTSSMSPPPPLKTPRRFLFIASIGNPRPYRTTRHSAGHILLEALTPLLPRRLPLVGASPNNGNIVNPLFYKTYTSPTYMNESGPKLLRNFQSWLSSTQTEIYQKIVQPGNVLSTNTTPHDAASDAVAEWHLRGTDPTTLRNFSPTLVILHDELEAPLGKVRVKRGGPEKASLRGHRGLISSFESLRGKGLYPPNPKKNVVGAGVDLSVLRIGVGIGRPETRDRGGVAKYVLEEMSDRELKAVKAAAGPVLEVLMDELYRDDRLDRGGLEIPLYY</sequence>
<reference evidence="5" key="1">
    <citation type="submission" date="2025-02" db="EMBL/GenBank/DDBJ databases">
        <authorList>
            <consortium name="NCBI Genome Project"/>
        </authorList>
    </citation>
    <scope>NUCLEOTIDE SEQUENCE</scope>
</reference>
<dbReference type="InterPro" id="IPR001328">
    <property type="entry name" value="Pept_tRNA_hydro"/>
</dbReference>
<dbReference type="Gene3D" id="3.40.50.1470">
    <property type="entry name" value="Peptidyl-tRNA hydrolase"/>
    <property type="match status" value="1"/>
</dbReference>